<evidence type="ECO:0000256" key="9">
    <source>
        <dbReference type="ARBA" id="ARBA00042804"/>
    </source>
</evidence>
<keyword evidence="12" id="KW-1185">Reference proteome</keyword>
<dbReference type="EMBL" id="MNCJ02000332">
    <property type="protein sequence ID" value="KAF5757790.1"/>
    <property type="molecule type" value="Genomic_DNA"/>
</dbReference>
<dbReference type="Pfam" id="PF00253">
    <property type="entry name" value="Ribosomal_S14"/>
    <property type="match status" value="1"/>
</dbReference>
<protein>
    <recommendedName>
        <fullName evidence="7">Small ribosomal subunit protein uS14c</fullName>
    </recommendedName>
    <alternativeName>
        <fullName evidence="9">Ribosomal protein S14, mitochondrial</fullName>
    </alternativeName>
    <alternativeName>
        <fullName evidence="8">Small ribosomal subunit protein uS14m</fullName>
    </alternativeName>
</protein>
<reference evidence="11" key="2">
    <citation type="submission" date="2020-06" db="EMBL/GenBank/DDBJ databases">
        <title>Helianthus annuus Genome sequencing and assembly Release 2.</title>
        <authorList>
            <person name="Gouzy J."/>
            <person name="Langlade N."/>
            <person name="Munos S."/>
        </authorList>
    </citation>
    <scope>NUCLEOTIDE SEQUENCE</scope>
    <source>
        <tissue evidence="11">Leaves</tissue>
    </source>
</reference>
<dbReference type="Gene3D" id="1.10.287.1480">
    <property type="match status" value="1"/>
</dbReference>
<comment type="function">
    <text evidence="10">Binds 16S rRNA, required for the assembly of 30S particles.</text>
</comment>
<keyword evidence="5" id="KW-0496">Mitochondrion</keyword>
<dbReference type="SUPFAM" id="SSF57716">
    <property type="entry name" value="Glucocorticoid receptor-like (DNA-binding domain)"/>
    <property type="match status" value="1"/>
</dbReference>
<accession>A0A9K3DMK4</accession>
<evidence type="ECO:0000256" key="8">
    <source>
        <dbReference type="ARBA" id="ARBA00040774"/>
    </source>
</evidence>
<dbReference type="InterPro" id="IPR001209">
    <property type="entry name" value="Ribosomal_uS14"/>
</dbReference>
<gene>
    <name evidence="11" type="ORF">HanXRQr2_Chr17g0830871</name>
</gene>
<keyword evidence="4 11" id="KW-0689">Ribosomal protein</keyword>
<evidence type="ECO:0000256" key="4">
    <source>
        <dbReference type="ARBA" id="ARBA00022980"/>
    </source>
</evidence>
<evidence type="ECO:0000256" key="6">
    <source>
        <dbReference type="ARBA" id="ARBA00023274"/>
    </source>
</evidence>
<evidence type="ECO:0000256" key="5">
    <source>
        <dbReference type="ARBA" id="ARBA00023128"/>
    </source>
</evidence>
<dbReference type="GO" id="GO:0006412">
    <property type="term" value="P:translation"/>
    <property type="evidence" value="ECO:0000318"/>
    <property type="project" value="GO_Central"/>
</dbReference>
<evidence type="ECO:0000313" key="12">
    <source>
        <dbReference type="Proteomes" id="UP000215914"/>
    </source>
</evidence>
<sequence length="161" mass="18932">MCQMCRKSKKLDRKCTLTNTSGTILVTYFIFPQFIQTLISFIIFNLHLQIFISLISKTSTTMSDKRNIQDQKRRLLAEKFELRRKLYKAFTKDTDLPNDVREKHRCKLAALPRNSSFTRVMNRCVFTGRAHAVYKMFRVSRIVFRDLASRGLLQGVKKASW</sequence>
<reference evidence="11" key="1">
    <citation type="journal article" date="2017" name="Nature">
        <title>The sunflower genome provides insights into oil metabolism, flowering and Asterid evolution.</title>
        <authorList>
            <person name="Badouin H."/>
            <person name="Gouzy J."/>
            <person name="Grassa C.J."/>
            <person name="Murat F."/>
            <person name="Staton S.E."/>
            <person name="Cottret L."/>
            <person name="Lelandais-Briere C."/>
            <person name="Owens G.L."/>
            <person name="Carrere S."/>
            <person name="Mayjonade B."/>
            <person name="Legrand L."/>
            <person name="Gill N."/>
            <person name="Kane N.C."/>
            <person name="Bowers J.E."/>
            <person name="Hubner S."/>
            <person name="Bellec A."/>
            <person name="Berard A."/>
            <person name="Berges H."/>
            <person name="Blanchet N."/>
            <person name="Boniface M.C."/>
            <person name="Brunel D."/>
            <person name="Catrice O."/>
            <person name="Chaidir N."/>
            <person name="Claudel C."/>
            <person name="Donnadieu C."/>
            <person name="Faraut T."/>
            <person name="Fievet G."/>
            <person name="Helmstetter N."/>
            <person name="King M."/>
            <person name="Knapp S.J."/>
            <person name="Lai Z."/>
            <person name="Le Paslier M.C."/>
            <person name="Lippi Y."/>
            <person name="Lorenzon L."/>
            <person name="Mandel J.R."/>
            <person name="Marage G."/>
            <person name="Marchand G."/>
            <person name="Marquand E."/>
            <person name="Bret-Mestries E."/>
            <person name="Morien E."/>
            <person name="Nambeesan S."/>
            <person name="Nguyen T."/>
            <person name="Pegot-Espagnet P."/>
            <person name="Pouilly N."/>
            <person name="Raftis F."/>
            <person name="Sallet E."/>
            <person name="Schiex T."/>
            <person name="Thomas J."/>
            <person name="Vandecasteele C."/>
            <person name="Vares D."/>
            <person name="Vear F."/>
            <person name="Vautrin S."/>
            <person name="Crespi M."/>
            <person name="Mangin B."/>
            <person name="Burke J.M."/>
            <person name="Salse J."/>
            <person name="Munos S."/>
            <person name="Vincourt P."/>
            <person name="Rieseberg L.H."/>
            <person name="Langlade N.B."/>
        </authorList>
    </citation>
    <scope>NUCLEOTIDE SEQUENCE</scope>
    <source>
        <tissue evidence="11">Leaves</tissue>
    </source>
</reference>
<dbReference type="GO" id="GO:0015935">
    <property type="term" value="C:small ribosomal subunit"/>
    <property type="evidence" value="ECO:0000318"/>
    <property type="project" value="GO_Central"/>
</dbReference>
<dbReference type="Gramene" id="mRNA:HanXRQr2_Chr17g0830871">
    <property type="protein sequence ID" value="CDS:HanXRQr2_Chr17g0830871.1"/>
    <property type="gene ID" value="HanXRQr2_Chr17g0830871"/>
</dbReference>
<evidence type="ECO:0000256" key="1">
    <source>
        <dbReference type="ARBA" id="ARBA00004173"/>
    </source>
</evidence>
<evidence type="ECO:0000313" key="11">
    <source>
        <dbReference type="EMBL" id="KAF5757790.1"/>
    </source>
</evidence>
<organism evidence="11 12">
    <name type="scientific">Helianthus annuus</name>
    <name type="common">Common sunflower</name>
    <dbReference type="NCBI Taxonomy" id="4232"/>
    <lineage>
        <taxon>Eukaryota</taxon>
        <taxon>Viridiplantae</taxon>
        <taxon>Streptophyta</taxon>
        <taxon>Embryophyta</taxon>
        <taxon>Tracheophyta</taxon>
        <taxon>Spermatophyta</taxon>
        <taxon>Magnoliopsida</taxon>
        <taxon>eudicotyledons</taxon>
        <taxon>Gunneridae</taxon>
        <taxon>Pentapetalae</taxon>
        <taxon>asterids</taxon>
        <taxon>campanulids</taxon>
        <taxon>Asterales</taxon>
        <taxon>Asteraceae</taxon>
        <taxon>Asteroideae</taxon>
        <taxon>Heliantheae alliance</taxon>
        <taxon>Heliantheae</taxon>
        <taxon>Helianthus</taxon>
    </lineage>
</organism>
<name>A0A9K3DMK4_HELAN</name>
<dbReference type="InterPro" id="IPR018271">
    <property type="entry name" value="Ribosomal_uS14_CS"/>
</dbReference>
<dbReference type="Proteomes" id="UP000215914">
    <property type="component" value="Unassembled WGS sequence"/>
</dbReference>
<dbReference type="PANTHER" id="PTHR19836:SF30">
    <property type="entry name" value="RIBOSOMAL PROTEIN S14"/>
    <property type="match status" value="1"/>
</dbReference>
<evidence type="ECO:0000256" key="10">
    <source>
        <dbReference type="ARBA" id="ARBA00054561"/>
    </source>
</evidence>
<dbReference type="GO" id="GO:0005739">
    <property type="term" value="C:mitochondrion"/>
    <property type="evidence" value="ECO:0007669"/>
    <property type="project" value="UniProtKB-SubCell"/>
</dbReference>
<evidence type="ECO:0000256" key="3">
    <source>
        <dbReference type="ARBA" id="ARBA00009083"/>
    </source>
</evidence>
<proteinExistence type="inferred from homology"/>
<keyword evidence="6" id="KW-0687">Ribonucleoprotein</keyword>
<dbReference type="NCBIfam" id="NF006477">
    <property type="entry name" value="PRK08881.1"/>
    <property type="match status" value="1"/>
</dbReference>
<comment type="subcellular location">
    <subcellularLocation>
        <location evidence="1">Mitochondrion</location>
    </subcellularLocation>
    <subcellularLocation>
        <location evidence="2">Plastid</location>
        <location evidence="2">Chloroplast</location>
    </subcellularLocation>
</comment>
<dbReference type="GO" id="GO:0009507">
    <property type="term" value="C:chloroplast"/>
    <property type="evidence" value="ECO:0007669"/>
    <property type="project" value="UniProtKB-SubCell"/>
</dbReference>
<comment type="caution">
    <text evidence="11">The sequence shown here is derived from an EMBL/GenBank/DDBJ whole genome shotgun (WGS) entry which is preliminary data.</text>
</comment>
<dbReference type="AlphaFoldDB" id="A0A9K3DMK4"/>
<dbReference type="FunFam" id="1.10.287.1480:FF:000001">
    <property type="entry name" value="30S ribosomal protein S14"/>
    <property type="match status" value="1"/>
</dbReference>
<dbReference type="PROSITE" id="PS00527">
    <property type="entry name" value="RIBOSOMAL_S14"/>
    <property type="match status" value="1"/>
</dbReference>
<comment type="similarity">
    <text evidence="3">Belongs to the universal ribosomal protein uS14 family.</text>
</comment>
<evidence type="ECO:0000256" key="2">
    <source>
        <dbReference type="ARBA" id="ARBA00004229"/>
    </source>
</evidence>
<dbReference type="GO" id="GO:0003735">
    <property type="term" value="F:structural constituent of ribosome"/>
    <property type="evidence" value="ECO:0000318"/>
    <property type="project" value="GO_Central"/>
</dbReference>
<evidence type="ECO:0000256" key="7">
    <source>
        <dbReference type="ARBA" id="ARBA00035247"/>
    </source>
</evidence>
<dbReference type="PANTHER" id="PTHR19836">
    <property type="entry name" value="30S RIBOSOMAL PROTEIN S14"/>
    <property type="match status" value="1"/>
</dbReference>